<keyword evidence="2" id="KW-1185">Reference proteome</keyword>
<keyword evidence="1" id="KW-0808">Transferase</keyword>
<comment type="caution">
    <text evidence="1">The sequence shown here is derived from an EMBL/GenBank/DDBJ whole genome shotgun (WGS) entry which is preliminary data.</text>
</comment>
<keyword evidence="1" id="KW-0418">Kinase</keyword>
<dbReference type="EMBL" id="BPLR01015580">
    <property type="protein sequence ID" value="GIY77131.1"/>
    <property type="molecule type" value="Genomic_DNA"/>
</dbReference>
<sequence length="229" mass="26581">MPYEDFEFVEPVSWLKCALLKHQIDVNSSKQLQARTTVIPELKNFLERYATSARNELHLEVASKAIHVLRKLPNTEEEDILQKFAKENPKFWMYYGQALTLRGRWLAETCNENSSVIMRDYLEKALDVLKNINGNNDKNYASSVCNAFLAVARYADGQYQSIINYEKSTAYQAKLESIKNSRDQANQLRIKDITDDQRKLHLILTRQADIDQTEVKSVEADKKDFLKKL</sequence>
<dbReference type="GO" id="GO:0004674">
    <property type="term" value="F:protein serine/threonine kinase activity"/>
    <property type="evidence" value="ECO:0007669"/>
    <property type="project" value="InterPro"/>
</dbReference>
<organism evidence="1 2">
    <name type="scientific">Caerostris extrusa</name>
    <name type="common">Bark spider</name>
    <name type="synonym">Caerostris bankana</name>
    <dbReference type="NCBI Taxonomy" id="172846"/>
    <lineage>
        <taxon>Eukaryota</taxon>
        <taxon>Metazoa</taxon>
        <taxon>Ecdysozoa</taxon>
        <taxon>Arthropoda</taxon>
        <taxon>Chelicerata</taxon>
        <taxon>Arachnida</taxon>
        <taxon>Araneae</taxon>
        <taxon>Araneomorphae</taxon>
        <taxon>Entelegynae</taxon>
        <taxon>Araneoidea</taxon>
        <taxon>Araneidae</taxon>
        <taxon>Caerostris</taxon>
    </lineage>
</organism>
<protein>
    <submittedName>
        <fullName evidence="1">Serine-protein kinase ATM</fullName>
    </submittedName>
</protein>
<accession>A0AAV4W5C3</accession>
<name>A0AAV4W5C3_CAEEX</name>
<dbReference type="Proteomes" id="UP001054945">
    <property type="component" value="Unassembled WGS sequence"/>
</dbReference>
<gene>
    <name evidence="1" type="primary">ATM</name>
    <name evidence="1" type="ORF">CEXT_751341</name>
</gene>
<evidence type="ECO:0000313" key="2">
    <source>
        <dbReference type="Proteomes" id="UP001054945"/>
    </source>
</evidence>
<dbReference type="PANTHER" id="PTHR37079">
    <property type="entry name" value="SERINE/THREONINE-PROTEIN KINASE ATM"/>
    <property type="match status" value="1"/>
</dbReference>
<dbReference type="AlphaFoldDB" id="A0AAV4W5C3"/>
<reference evidence="1 2" key="1">
    <citation type="submission" date="2021-06" db="EMBL/GenBank/DDBJ databases">
        <title>Caerostris extrusa draft genome.</title>
        <authorList>
            <person name="Kono N."/>
            <person name="Arakawa K."/>
        </authorList>
    </citation>
    <scope>NUCLEOTIDE SEQUENCE [LARGE SCALE GENOMIC DNA]</scope>
</reference>
<evidence type="ECO:0000313" key="1">
    <source>
        <dbReference type="EMBL" id="GIY77131.1"/>
    </source>
</evidence>
<proteinExistence type="predicted"/>
<dbReference type="InterPro" id="IPR038980">
    <property type="entry name" value="ATM_plant"/>
</dbReference>
<dbReference type="GO" id="GO:0006974">
    <property type="term" value="P:DNA damage response"/>
    <property type="evidence" value="ECO:0007669"/>
    <property type="project" value="InterPro"/>
</dbReference>
<dbReference type="PANTHER" id="PTHR37079:SF4">
    <property type="entry name" value="SERINE_THREONINE-PROTEIN KINASE ATM"/>
    <property type="match status" value="1"/>
</dbReference>